<feature type="modified residue" description="4-aspartylphosphate" evidence="2">
    <location>
        <position position="53"/>
    </location>
</feature>
<dbReference type="PANTHER" id="PTHR44591:SF23">
    <property type="entry name" value="CHEY SUBFAMILY"/>
    <property type="match status" value="1"/>
</dbReference>
<evidence type="ECO:0000256" key="1">
    <source>
        <dbReference type="ARBA" id="ARBA00022553"/>
    </source>
</evidence>
<feature type="domain" description="Response regulatory" evidence="3">
    <location>
        <begin position="142"/>
        <end position="259"/>
    </location>
</feature>
<sequence length="260" mass="28104">MAQKILIIEDDPVLGEVITQKLGHEGYEVTLVQDGAQGLAAIPAVKPDLILLDIILPTMSGYEILEKKHADPAISSIPVIIVSNSGQPVEIKRALALGVCDYLVKAQFDPEEVLSKVRTCLARPRPASAAAPTGAGQLVGKKVMWVEDDVFLNDILAKKLTTEGCTPMNARDGEEALKVLEEDVPDILLLDLVLPGMSGFDVLEKMKHDERLKNIPVLVFSNLGQSSEIEKAKKLGALKHFIKAEMDVSEIVTEILAVVG</sequence>
<dbReference type="Proteomes" id="UP000176377">
    <property type="component" value="Unassembled WGS sequence"/>
</dbReference>
<dbReference type="InterPro" id="IPR050595">
    <property type="entry name" value="Bact_response_regulator"/>
</dbReference>
<feature type="domain" description="Response regulatory" evidence="3">
    <location>
        <begin position="4"/>
        <end position="120"/>
    </location>
</feature>
<feature type="modified residue" description="4-aspartylphosphate" evidence="2">
    <location>
        <position position="191"/>
    </location>
</feature>
<evidence type="ECO:0000313" key="4">
    <source>
        <dbReference type="EMBL" id="OGG59737.1"/>
    </source>
</evidence>
<proteinExistence type="predicted"/>
<dbReference type="AlphaFoldDB" id="A0A1F6DEJ5"/>
<accession>A0A1F6DEJ5</accession>
<dbReference type="SUPFAM" id="SSF52172">
    <property type="entry name" value="CheY-like"/>
    <property type="match status" value="2"/>
</dbReference>
<dbReference type="InterPro" id="IPR011006">
    <property type="entry name" value="CheY-like_superfamily"/>
</dbReference>
<comment type="caution">
    <text evidence="4">The sequence shown here is derived from an EMBL/GenBank/DDBJ whole genome shotgun (WGS) entry which is preliminary data.</text>
</comment>
<dbReference type="EMBL" id="MFLA01000016">
    <property type="protein sequence ID" value="OGG59737.1"/>
    <property type="molecule type" value="Genomic_DNA"/>
</dbReference>
<name>A0A1F6DEJ5_9BACT</name>
<evidence type="ECO:0000313" key="5">
    <source>
        <dbReference type="Proteomes" id="UP000176377"/>
    </source>
</evidence>
<gene>
    <name evidence="4" type="ORF">A2765_04070</name>
</gene>
<evidence type="ECO:0000259" key="3">
    <source>
        <dbReference type="PROSITE" id="PS50110"/>
    </source>
</evidence>
<reference evidence="4 5" key="1">
    <citation type="journal article" date="2016" name="Nat. Commun.">
        <title>Thousands of microbial genomes shed light on interconnected biogeochemical processes in an aquifer system.</title>
        <authorList>
            <person name="Anantharaman K."/>
            <person name="Brown C.T."/>
            <person name="Hug L.A."/>
            <person name="Sharon I."/>
            <person name="Castelle C.J."/>
            <person name="Probst A.J."/>
            <person name="Thomas B.C."/>
            <person name="Singh A."/>
            <person name="Wilkins M.J."/>
            <person name="Karaoz U."/>
            <person name="Brodie E.L."/>
            <person name="Williams K.H."/>
            <person name="Hubbard S.S."/>
            <person name="Banfield J.F."/>
        </authorList>
    </citation>
    <scope>NUCLEOTIDE SEQUENCE [LARGE SCALE GENOMIC DNA]</scope>
</reference>
<keyword evidence="1 2" id="KW-0597">Phosphoprotein</keyword>
<dbReference type="Gene3D" id="3.40.50.2300">
    <property type="match status" value="2"/>
</dbReference>
<evidence type="ECO:0000256" key="2">
    <source>
        <dbReference type="PROSITE-ProRule" id="PRU00169"/>
    </source>
</evidence>
<dbReference type="InterPro" id="IPR001789">
    <property type="entry name" value="Sig_transdc_resp-reg_receiver"/>
</dbReference>
<dbReference type="PROSITE" id="PS50110">
    <property type="entry name" value="RESPONSE_REGULATORY"/>
    <property type="match status" value="2"/>
</dbReference>
<organism evidence="4 5">
    <name type="scientific">Candidatus Kaiserbacteria bacterium RIFCSPHIGHO2_01_FULL_56_24</name>
    <dbReference type="NCBI Taxonomy" id="1798487"/>
    <lineage>
        <taxon>Bacteria</taxon>
        <taxon>Candidatus Kaiseribacteriota</taxon>
    </lineage>
</organism>
<dbReference type="Pfam" id="PF00072">
    <property type="entry name" value="Response_reg"/>
    <property type="match status" value="2"/>
</dbReference>
<dbReference type="GO" id="GO:0000160">
    <property type="term" value="P:phosphorelay signal transduction system"/>
    <property type="evidence" value="ECO:0007669"/>
    <property type="project" value="InterPro"/>
</dbReference>
<dbReference type="PANTHER" id="PTHR44591">
    <property type="entry name" value="STRESS RESPONSE REGULATOR PROTEIN 1"/>
    <property type="match status" value="1"/>
</dbReference>
<dbReference type="SMART" id="SM00448">
    <property type="entry name" value="REC"/>
    <property type="match status" value="2"/>
</dbReference>
<protein>
    <recommendedName>
        <fullName evidence="3">Response regulatory domain-containing protein</fullName>
    </recommendedName>
</protein>